<reference evidence="3" key="1">
    <citation type="journal article" date="2021" name="Nat. Commun.">
        <title>Genetic determinants of endophytism in the Arabidopsis root mycobiome.</title>
        <authorList>
            <person name="Mesny F."/>
            <person name="Miyauchi S."/>
            <person name="Thiergart T."/>
            <person name="Pickel B."/>
            <person name="Atanasova L."/>
            <person name="Karlsson M."/>
            <person name="Huettel B."/>
            <person name="Barry K.W."/>
            <person name="Haridas S."/>
            <person name="Chen C."/>
            <person name="Bauer D."/>
            <person name="Andreopoulos W."/>
            <person name="Pangilinan J."/>
            <person name="LaButti K."/>
            <person name="Riley R."/>
            <person name="Lipzen A."/>
            <person name="Clum A."/>
            <person name="Drula E."/>
            <person name="Henrissat B."/>
            <person name="Kohler A."/>
            <person name="Grigoriev I.V."/>
            <person name="Martin F.M."/>
            <person name="Hacquard S."/>
        </authorList>
    </citation>
    <scope>NUCLEOTIDE SEQUENCE</scope>
    <source>
        <strain evidence="3">MPI-CAGE-AT-0147</strain>
    </source>
</reference>
<protein>
    <submittedName>
        <fullName evidence="3">Uncharacterized protein</fullName>
    </submittedName>
</protein>
<feature type="region of interest" description="Disordered" evidence="2">
    <location>
        <begin position="208"/>
        <end position="301"/>
    </location>
</feature>
<evidence type="ECO:0000256" key="1">
    <source>
        <dbReference type="SAM" id="Coils"/>
    </source>
</evidence>
<dbReference type="EMBL" id="JAGMUV010000001">
    <property type="protein sequence ID" value="KAH7175894.1"/>
    <property type="molecule type" value="Genomic_DNA"/>
</dbReference>
<feature type="coiled-coil region" evidence="1">
    <location>
        <begin position="809"/>
        <end position="884"/>
    </location>
</feature>
<keyword evidence="1" id="KW-0175">Coiled coil</keyword>
<feature type="coiled-coil region" evidence="1">
    <location>
        <begin position="313"/>
        <end position="417"/>
    </location>
</feature>
<dbReference type="Proteomes" id="UP000738349">
    <property type="component" value="Unassembled WGS sequence"/>
</dbReference>
<feature type="compositionally biased region" description="Polar residues" evidence="2">
    <location>
        <begin position="34"/>
        <end position="52"/>
    </location>
</feature>
<feature type="compositionally biased region" description="Low complexity" evidence="2">
    <location>
        <begin position="930"/>
        <end position="942"/>
    </location>
</feature>
<feature type="compositionally biased region" description="Basic residues" evidence="2">
    <location>
        <begin position="280"/>
        <end position="292"/>
    </location>
</feature>
<feature type="region of interest" description="Disordered" evidence="2">
    <location>
        <begin position="28"/>
        <end position="101"/>
    </location>
</feature>
<keyword evidence="4" id="KW-1185">Reference proteome</keyword>
<name>A0A9P9FTD8_9HYPO</name>
<feature type="region of interest" description="Disordered" evidence="2">
    <location>
        <begin position="912"/>
        <end position="944"/>
    </location>
</feature>
<comment type="caution">
    <text evidence="3">The sequence shown here is derived from an EMBL/GenBank/DDBJ whole genome shotgun (WGS) entry which is preliminary data.</text>
</comment>
<dbReference type="Gene3D" id="1.20.120.330">
    <property type="entry name" value="Nucleotidyltransferases domain 2"/>
    <property type="match status" value="1"/>
</dbReference>
<sequence length="1150" mass="130758">MAASPGSVHWSASSRASSLALFENVTDEREFDSLPSTVPDSQQNNTTASSNPLPKKFSAIQEDITESVLSEGFSWPVQQPPRPGQFSKRPNHEPRGLVPLSHFGQLPTIPQETQPSLSTKVNTSSVHRPAAPLDLAELDLFEKHTPAKHSSVEPDISQTVLTAEALNLQDQSATIVRPQLPIPPVASMTPKDGKSKIQDLKQMKISLPHEKRVHQTARNDPPSSVCGDLERPAPQTPTSQRRRHHEARGKMPSRPIQAPRQQGNPDEGRDRSQSRTSNISKKRSTIRKRHTKPAPERKREAMHHVAQYWNECMKISEDERQEATWEIERLQTEINHREDELNVASGLLTEKENEVTETQKRCQELERQGLQATDENQRLTGEIESLNNQLEKFREHADGLKEKYRTYRSKLNEAIAEQQALFMRSRQFYQTTKKELEDEKAARVADSLKISDAIETAHKAHEEMKSHIDEVRMQAERDFHNKERVVLELEGRLEQQTIELVHERDSATELRQRIDDQTKIQESITRVESQVQSLLERGTDPDTCCQNQRETTGQLSSKFDLVIEKLELLENNTAANMAVEPVVEKLEKKIVSRVLPAILTIISEQTRQEKSTESFQNHLLDQLEKLQSGFARQDDKQSQYQQKEKSFQQVLVDLLNKIVAHTSNSEMTFGKAEHQFAEWTHCQKGLQEEFESSLQNKITQQLSGREGTASAQEQQLQLMSGDFSNKNDAMKKLVLQRDSERRKHLQDTIDSIQITIDKGFKETNARADKERAQSQFFQTVLETHLKEVEEKLNRSSLDDSDSTVLRQALNEEQKTTTNLRQQLTQLEQEANTTKSLHDKWREDIEAINAMRGQLKDITGRLPQVEDLEAKLQQVIQGNQAINATASYLATEQLWVSQQLGNQSESVVWDDDIDEKSQGPRNGNWRDGGITPSSSHQSTTTSSQRIMVDLCDPARGLSSRKECLGRKVIVNSPRDDSNSPFAPPSIEQEQLRRREAATPRSILRTPVSSAQDSTQDSQLPKIPFHQDKYNRVVMAKPSSTADSAKREMIDQIRTGLVQPRELQGLNGFPTVADFKRDAKCHWDEKDATVKNRLSDSIEQDQGPSTKKMKAEDVPSQTSTQVSKNQGLQGKEVKRRPVLRTYSRKQNSENEY</sequence>
<feature type="region of interest" description="Disordered" evidence="2">
    <location>
        <begin position="1090"/>
        <end position="1150"/>
    </location>
</feature>
<feature type="compositionally biased region" description="Polar residues" evidence="2">
    <location>
        <begin position="1113"/>
        <end position="1126"/>
    </location>
</feature>
<feature type="compositionally biased region" description="Polar residues" evidence="2">
    <location>
        <begin position="1005"/>
        <end position="1017"/>
    </location>
</feature>
<dbReference type="OrthoDB" id="5090213at2759"/>
<evidence type="ECO:0000313" key="4">
    <source>
        <dbReference type="Proteomes" id="UP000738349"/>
    </source>
</evidence>
<organism evidence="3 4">
    <name type="scientific">Dactylonectria macrodidyma</name>
    <dbReference type="NCBI Taxonomy" id="307937"/>
    <lineage>
        <taxon>Eukaryota</taxon>
        <taxon>Fungi</taxon>
        <taxon>Dikarya</taxon>
        <taxon>Ascomycota</taxon>
        <taxon>Pezizomycotina</taxon>
        <taxon>Sordariomycetes</taxon>
        <taxon>Hypocreomycetidae</taxon>
        <taxon>Hypocreales</taxon>
        <taxon>Nectriaceae</taxon>
        <taxon>Dactylonectria</taxon>
    </lineage>
</organism>
<dbReference type="AlphaFoldDB" id="A0A9P9FTD8"/>
<evidence type="ECO:0000313" key="3">
    <source>
        <dbReference type="EMBL" id="KAH7175894.1"/>
    </source>
</evidence>
<gene>
    <name evidence="3" type="ORF">EDB81DRAFT_634098</name>
</gene>
<evidence type="ECO:0000256" key="2">
    <source>
        <dbReference type="SAM" id="MobiDB-lite"/>
    </source>
</evidence>
<feature type="region of interest" description="Disordered" evidence="2">
    <location>
        <begin position="969"/>
        <end position="1020"/>
    </location>
</feature>
<accession>A0A9P9FTD8</accession>
<proteinExistence type="predicted"/>